<reference evidence="1 2" key="1">
    <citation type="submission" date="2023-02" db="EMBL/GenBank/DDBJ databases">
        <title>LHISI_Scaffold_Assembly.</title>
        <authorList>
            <person name="Stuart O.P."/>
            <person name="Cleave R."/>
            <person name="Magrath M.J.L."/>
            <person name="Mikheyev A.S."/>
        </authorList>
    </citation>
    <scope>NUCLEOTIDE SEQUENCE [LARGE SCALE GENOMIC DNA]</scope>
    <source>
        <strain evidence="1">Daus_M_001</strain>
        <tissue evidence="1">Leg muscle</tissue>
    </source>
</reference>
<evidence type="ECO:0000313" key="1">
    <source>
        <dbReference type="EMBL" id="KAJ8891581.1"/>
    </source>
</evidence>
<gene>
    <name evidence="1" type="ORF">PR048_004109</name>
</gene>
<sequence>MECGDTANLKWNILQAMQRLCMAWNRVEATSIAKCSQKTGFQIVVENQEGETSEVNMHTMRMNGIRLQTTWAVMQHLRILLM</sequence>
<evidence type="ECO:0000313" key="2">
    <source>
        <dbReference type="Proteomes" id="UP001159363"/>
    </source>
</evidence>
<comment type="caution">
    <text evidence="1">The sequence shown here is derived from an EMBL/GenBank/DDBJ whole genome shotgun (WGS) entry which is preliminary data.</text>
</comment>
<accession>A0ABQ9I4J7</accession>
<organism evidence="1 2">
    <name type="scientific">Dryococelus australis</name>
    <dbReference type="NCBI Taxonomy" id="614101"/>
    <lineage>
        <taxon>Eukaryota</taxon>
        <taxon>Metazoa</taxon>
        <taxon>Ecdysozoa</taxon>
        <taxon>Arthropoda</taxon>
        <taxon>Hexapoda</taxon>
        <taxon>Insecta</taxon>
        <taxon>Pterygota</taxon>
        <taxon>Neoptera</taxon>
        <taxon>Polyneoptera</taxon>
        <taxon>Phasmatodea</taxon>
        <taxon>Verophasmatodea</taxon>
        <taxon>Anareolatae</taxon>
        <taxon>Phasmatidae</taxon>
        <taxon>Eurycanthinae</taxon>
        <taxon>Dryococelus</taxon>
    </lineage>
</organism>
<name>A0ABQ9I4J7_9NEOP</name>
<dbReference type="Proteomes" id="UP001159363">
    <property type="component" value="Chromosome 2"/>
</dbReference>
<protein>
    <submittedName>
        <fullName evidence="1">Uncharacterized protein</fullName>
    </submittedName>
</protein>
<keyword evidence="2" id="KW-1185">Reference proteome</keyword>
<proteinExistence type="predicted"/>
<dbReference type="EMBL" id="JARBHB010000002">
    <property type="protein sequence ID" value="KAJ8891581.1"/>
    <property type="molecule type" value="Genomic_DNA"/>
</dbReference>